<protein>
    <recommendedName>
        <fullName evidence="3">Excreted virulence factor EspC (Type VII ESX diderm)</fullName>
    </recommendedName>
</protein>
<gene>
    <name evidence="1" type="ORF">GCM10009786_01590</name>
</gene>
<reference evidence="1 2" key="1">
    <citation type="journal article" date="2019" name="Int. J. Syst. Evol. Microbiol.">
        <title>The Global Catalogue of Microorganisms (GCM) 10K type strain sequencing project: providing services to taxonomists for standard genome sequencing and annotation.</title>
        <authorList>
            <consortium name="The Broad Institute Genomics Platform"/>
            <consortium name="The Broad Institute Genome Sequencing Center for Infectious Disease"/>
            <person name="Wu L."/>
            <person name="Ma J."/>
        </authorList>
    </citation>
    <scope>NUCLEOTIDE SEQUENCE [LARGE SCALE GENOMIC DNA]</scope>
    <source>
        <strain evidence="1 2">JCM 14919</strain>
    </source>
</reference>
<dbReference type="RefSeq" id="WP_211648881.1">
    <property type="nucleotide sequence ID" value="NZ_BAAAOP010000001.1"/>
</dbReference>
<accession>A0ABN3B1A8</accession>
<proteinExistence type="predicted"/>
<keyword evidence="2" id="KW-1185">Reference proteome</keyword>
<dbReference type="EMBL" id="BAAAOP010000001">
    <property type="protein sequence ID" value="GAA2185399.1"/>
    <property type="molecule type" value="Genomic_DNA"/>
</dbReference>
<comment type="caution">
    <text evidence="1">The sequence shown here is derived from an EMBL/GenBank/DDBJ whole genome shotgun (WGS) entry which is preliminary data.</text>
</comment>
<organism evidence="1 2">
    <name type="scientific">Leucobacter alluvii</name>
    <dbReference type="NCBI Taxonomy" id="340321"/>
    <lineage>
        <taxon>Bacteria</taxon>
        <taxon>Bacillati</taxon>
        <taxon>Actinomycetota</taxon>
        <taxon>Actinomycetes</taxon>
        <taxon>Micrococcales</taxon>
        <taxon>Microbacteriaceae</taxon>
        <taxon>Leucobacter</taxon>
    </lineage>
</organism>
<dbReference type="Proteomes" id="UP001501084">
    <property type="component" value="Unassembled WGS sequence"/>
</dbReference>
<sequence length="92" mass="9246">MPNDLSIADAELHAAADEMTRAAGAFGTVSRVSTGADYGSGMVSSAVSDFSAALRGACGAIEERLHVNAHWTSSTVESFTALDGQVAAAVSA</sequence>
<evidence type="ECO:0000313" key="1">
    <source>
        <dbReference type="EMBL" id="GAA2185399.1"/>
    </source>
</evidence>
<evidence type="ECO:0000313" key="2">
    <source>
        <dbReference type="Proteomes" id="UP001501084"/>
    </source>
</evidence>
<evidence type="ECO:0008006" key="3">
    <source>
        <dbReference type="Google" id="ProtNLM"/>
    </source>
</evidence>
<name>A0ABN3B1A8_9MICO</name>